<name>A0ABT8ZU20_9SPHN</name>
<dbReference type="EMBL" id="JAUQSZ010000001">
    <property type="protein sequence ID" value="MDO7841065.1"/>
    <property type="molecule type" value="Genomic_DNA"/>
</dbReference>
<organism evidence="2 3">
    <name type="scientific">Sphingomonas immobilis</name>
    <dbReference type="NCBI Taxonomy" id="3063997"/>
    <lineage>
        <taxon>Bacteria</taxon>
        <taxon>Pseudomonadati</taxon>
        <taxon>Pseudomonadota</taxon>
        <taxon>Alphaproteobacteria</taxon>
        <taxon>Sphingomonadales</taxon>
        <taxon>Sphingomonadaceae</taxon>
        <taxon>Sphingomonas</taxon>
    </lineage>
</organism>
<feature type="transmembrane region" description="Helical" evidence="1">
    <location>
        <begin position="12"/>
        <end position="30"/>
    </location>
</feature>
<evidence type="ECO:0000313" key="2">
    <source>
        <dbReference type="EMBL" id="MDO7841065.1"/>
    </source>
</evidence>
<keyword evidence="1" id="KW-0812">Transmembrane</keyword>
<sequence length="121" mass="12576">MAASDEAPVWLQQIIGVAAFVGTAGTAIWAGRKSKKEEPAAGSATVVAASFVGNRQMDDITTALTGLHATLIEVCGHLAAINERAHEEEIIREVVGKLSTLAAERGAASPELMALLKQLNA</sequence>
<comment type="caution">
    <text evidence="2">The sequence shown here is derived from an EMBL/GenBank/DDBJ whole genome shotgun (WGS) entry which is preliminary data.</text>
</comment>
<keyword evidence="3" id="KW-1185">Reference proteome</keyword>
<dbReference type="Proteomes" id="UP001176468">
    <property type="component" value="Unassembled WGS sequence"/>
</dbReference>
<proteinExistence type="predicted"/>
<reference evidence="2" key="1">
    <citation type="submission" date="2023-07" db="EMBL/GenBank/DDBJ databases">
        <authorList>
            <person name="Kim M.K."/>
        </authorList>
    </citation>
    <scope>NUCLEOTIDE SEQUENCE</scope>
    <source>
        <strain evidence="2">CA1-15</strain>
    </source>
</reference>
<evidence type="ECO:0000313" key="3">
    <source>
        <dbReference type="Proteomes" id="UP001176468"/>
    </source>
</evidence>
<gene>
    <name evidence="2" type="ORF">Q5H94_01890</name>
</gene>
<protein>
    <submittedName>
        <fullName evidence="2">Uncharacterized protein</fullName>
    </submittedName>
</protein>
<keyword evidence="1" id="KW-0472">Membrane</keyword>
<dbReference type="RefSeq" id="WP_304559464.1">
    <property type="nucleotide sequence ID" value="NZ_JAUQSZ010000001.1"/>
</dbReference>
<evidence type="ECO:0000256" key="1">
    <source>
        <dbReference type="SAM" id="Phobius"/>
    </source>
</evidence>
<keyword evidence="1" id="KW-1133">Transmembrane helix</keyword>
<accession>A0ABT8ZU20</accession>